<keyword evidence="3" id="KW-1185">Reference proteome</keyword>
<organism evidence="2 3">
    <name type="scientific">Allomyces macrogynus (strain ATCC 38327)</name>
    <name type="common">Allomyces javanicus var. macrogynus</name>
    <dbReference type="NCBI Taxonomy" id="578462"/>
    <lineage>
        <taxon>Eukaryota</taxon>
        <taxon>Fungi</taxon>
        <taxon>Fungi incertae sedis</taxon>
        <taxon>Blastocladiomycota</taxon>
        <taxon>Blastocladiomycetes</taxon>
        <taxon>Blastocladiales</taxon>
        <taxon>Blastocladiaceae</taxon>
        <taxon>Allomyces</taxon>
    </lineage>
</organism>
<name>A0A0L0ST98_ALLM3</name>
<feature type="region of interest" description="Disordered" evidence="1">
    <location>
        <begin position="356"/>
        <end position="375"/>
    </location>
</feature>
<feature type="compositionally biased region" description="Low complexity" evidence="1">
    <location>
        <begin position="356"/>
        <end position="367"/>
    </location>
</feature>
<dbReference type="EMBL" id="GG745347">
    <property type="protein sequence ID" value="KNE65559.1"/>
    <property type="molecule type" value="Genomic_DNA"/>
</dbReference>
<dbReference type="AlphaFoldDB" id="A0A0L0ST98"/>
<feature type="region of interest" description="Disordered" evidence="1">
    <location>
        <begin position="1"/>
        <end position="32"/>
    </location>
</feature>
<dbReference type="VEuPathDB" id="FungiDB:AMAG_11172"/>
<evidence type="ECO:0000313" key="3">
    <source>
        <dbReference type="Proteomes" id="UP000054350"/>
    </source>
</evidence>
<reference evidence="3" key="2">
    <citation type="submission" date="2009-11" db="EMBL/GenBank/DDBJ databases">
        <title>The Genome Sequence of Allomyces macrogynus strain ATCC 38327.</title>
        <authorList>
            <consortium name="The Broad Institute Genome Sequencing Platform"/>
            <person name="Russ C."/>
            <person name="Cuomo C."/>
            <person name="Shea T."/>
            <person name="Young S.K."/>
            <person name="Zeng Q."/>
            <person name="Koehrsen M."/>
            <person name="Haas B."/>
            <person name="Borodovsky M."/>
            <person name="Guigo R."/>
            <person name="Alvarado L."/>
            <person name="Berlin A."/>
            <person name="Borenstein D."/>
            <person name="Chen Z."/>
            <person name="Engels R."/>
            <person name="Freedman E."/>
            <person name="Gellesch M."/>
            <person name="Goldberg J."/>
            <person name="Griggs A."/>
            <person name="Gujja S."/>
            <person name="Heiman D."/>
            <person name="Hepburn T."/>
            <person name="Howarth C."/>
            <person name="Jen D."/>
            <person name="Larson L."/>
            <person name="Lewis B."/>
            <person name="Mehta T."/>
            <person name="Park D."/>
            <person name="Pearson M."/>
            <person name="Roberts A."/>
            <person name="Saif S."/>
            <person name="Shenoy N."/>
            <person name="Sisk P."/>
            <person name="Stolte C."/>
            <person name="Sykes S."/>
            <person name="Walk T."/>
            <person name="White J."/>
            <person name="Yandava C."/>
            <person name="Burger G."/>
            <person name="Gray M.W."/>
            <person name="Holland P.W.H."/>
            <person name="King N."/>
            <person name="Lang F.B.F."/>
            <person name="Roger A.J."/>
            <person name="Ruiz-Trillo I."/>
            <person name="Lander E."/>
            <person name="Nusbaum C."/>
        </authorList>
    </citation>
    <scope>NUCLEOTIDE SEQUENCE [LARGE SCALE GENOMIC DNA]</scope>
    <source>
        <strain evidence="3">ATCC 38327</strain>
    </source>
</reference>
<accession>A0A0L0ST98</accession>
<proteinExistence type="predicted"/>
<protein>
    <submittedName>
        <fullName evidence="2">Uncharacterized protein</fullName>
    </submittedName>
</protein>
<feature type="region of interest" description="Disordered" evidence="1">
    <location>
        <begin position="380"/>
        <end position="416"/>
    </location>
</feature>
<evidence type="ECO:0000256" key="1">
    <source>
        <dbReference type="SAM" id="MobiDB-lite"/>
    </source>
</evidence>
<gene>
    <name evidence="2" type="ORF">AMAG_11172</name>
</gene>
<evidence type="ECO:0000313" key="2">
    <source>
        <dbReference type="EMBL" id="KNE65559.1"/>
    </source>
</evidence>
<sequence length="507" mass="55000">MAATAGRVAHRLHATHAQQHAPTRAPAHHGLTRTRRRAHLARRLGQGLLPDPAKSRQGHQRLRLWLPGPRARAAALSREVHVVVRGHLEDLATGHVHAAWGLPAAADVTTNVGCIEVTTFYTYPRSCVEHAEGPAELILPLSPARSLCASCVITRPSTTRPTATSALLHAGTVAWPAKPNSAMPVTGAGEITVLPNVRTWSTPLADQVAMDFKMRGSAVALLPSPQVLPDMPIRADFDVALLMRVHTVLARCAGAQPAATEMAATRAVINDRFTVPHIEPHWTATTHSFEANLAQFTPANAVVNHGLRLQVAPSRQALHGRRIARDRHDRAACPHRVRHPDGTRHWRAHARCSRLGSRSSRVSLPRPAAHPRGQLCRDARVTAGPGAAQPVPYAQDRRRPQEPQGPTRRSARATKLPNLETYALRPTLHHDHAVHWAAWTHRACPAGQTCGCAMVSALTAVRFTLRRLPFAAVAGSRRCAVPDSPTRLMHNAWPSSTGTAWAGVLDE</sequence>
<reference evidence="2 3" key="1">
    <citation type="submission" date="2009-11" db="EMBL/GenBank/DDBJ databases">
        <title>Annotation of Allomyces macrogynus ATCC 38327.</title>
        <authorList>
            <consortium name="The Broad Institute Genome Sequencing Platform"/>
            <person name="Russ C."/>
            <person name="Cuomo C."/>
            <person name="Burger G."/>
            <person name="Gray M.W."/>
            <person name="Holland P.W.H."/>
            <person name="King N."/>
            <person name="Lang F.B.F."/>
            <person name="Roger A.J."/>
            <person name="Ruiz-Trillo I."/>
            <person name="Young S.K."/>
            <person name="Zeng Q."/>
            <person name="Gargeya S."/>
            <person name="Fitzgerald M."/>
            <person name="Haas B."/>
            <person name="Abouelleil A."/>
            <person name="Alvarado L."/>
            <person name="Arachchi H.M."/>
            <person name="Berlin A."/>
            <person name="Chapman S.B."/>
            <person name="Gearin G."/>
            <person name="Goldberg J."/>
            <person name="Griggs A."/>
            <person name="Gujja S."/>
            <person name="Hansen M."/>
            <person name="Heiman D."/>
            <person name="Howarth C."/>
            <person name="Larimer J."/>
            <person name="Lui A."/>
            <person name="MacDonald P.J.P."/>
            <person name="McCowen C."/>
            <person name="Montmayeur A."/>
            <person name="Murphy C."/>
            <person name="Neiman D."/>
            <person name="Pearson M."/>
            <person name="Priest M."/>
            <person name="Roberts A."/>
            <person name="Saif S."/>
            <person name="Shea T."/>
            <person name="Sisk P."/>
            <person name="Stolte C."/>
            <person name="Sykes S."/>
            <person name="Wortman J."/>
            <person name="Nusbaum C."/>
            <person name="Birren B."/>
        </authorList>
    </citation>
    <scope>NUCLEOTIDE SEQUENCE [LARGE SCALE GENOMIC DNA]</scope>
    <source>
        <strain evidence="2 3">ATCC 38327</strain>
    </source>
</reference>
<dbReference type="Proteomes" id="UP000054350">
    <property type="component" value="Unassembled WGS sequence"/>
</dbReference>